<dbReference type="AlphaFoldDB" id="A0A9P1C4B4"/>
<gene>
    <name evidence="2" type="ORF">C1SCF055_LOCUS11450</name>
</gene>
<feature type="compositionally biased region" description="Low complexity" evidence="1">
    <location>
        <begin position="317"/>
        <end position="326"/>
    </location>
</feature>
<dbReference type="Proteomes" id="UP001152797">
    <property type="component" value="Unassembled WGS sequence"/>
</dbReference>
<evidence type="ECO:0000313" key="3">
    <source>
        <dbReference type="EMBL" id="CAL1137248.1"/>
    </source>
</evidence>
<dbReference type="EMBL" id="CAMXCT020000842">
    <property type="protein sequence ID" value="CAL1137248.1"/>
    <property type="molecule type" value="Genomic_DNA"/>
</dbReference>
<dbReference type="EMBL" id="CAMXCT030000842">
    <property type="protein sequence ID" value="CAL4771185.1"/>
    <property type="molecule type" value="Genomic_DNA"/>
</dbReference>
<dbReference type="EMBL" id="CAMXCT010000842">
    <property type="protein sequence ID" value="CAI3983873.1"/>
    <property type="molecule type" value="Genomic_DNA"/>
</dbReference>
<reference evidence="3" key="2">
    <citation type="submission" date="2024-04" db="EMBL/GenBank/DDBJ databases">
        <authorList>
            <person name="Chen Y."/>
            <person name="Shah S."/>
            <person name="Dougan E. K."/>
            <person name="Thang M."/>
            <person name="Chan C."/>
        </authorList>
    </citation>
    <scope>NUCLEOTIDE SEQUENCE [LARGE SCALE GENOMIC DNA]</scope>
</reference>
<evidence type="ECO:0000256" key="1">
    <source>
        <dbReference type="SAM" id="MobiDB-lite"/>
    </source>
</evidence>
<comment type="caution">
    <text evidence="2">The sequence shown here is derived from an EMBL/GenBank/DDBJ whole genome shotgun (WGS) entry which is preliminary data.</text>
</comment>
<accession>A0A9P1C4B4</accession>
<organism evidence="2">
    <name type="scientific">Cladocopium goreaui</name>
    <dbReference type="NCBI Taxonomy" id="2562237"/>
    <lineage>
        <taxon>Eukaryota</taxon>
        <taxon>Sar</taxon>
        <taxon>Alveolata</taxon>
        <taxon>Dinophyceae</taxon>
        <taxon>Suessiales</taxon>
        <taxon>Symbiodiniaceae</taxon>
        <taxon>Cladocopium</taxon>
    </lineage>
</organism>
<reference evidence="2" key="1">
    <citation type="submission" date="2022-10" db="EMBL/GenBank/DDBJ databases">
        <authorList>
            <person name="Chen Y."/>
            <person name="Dougan E. K."/>
            <person name="Chan C."/>
            <person name="Rhodes N."/>
            <person name="Thang M."/>
        </authorList>
    </citation>
    <scope>NUCLEOTIDE SEQUENCE</scope>
</reference>
<name>A0A9P1C4B4_9DINO</name>
<proteinExistence type="predicted"/>
<protein>
    <submittedName>
        <fullName evidence="2">Uncharacterized protein</fullName>
    </submittedName>
</protein>
<evidence type="ECO:0000313" key="4">
    <source>
        <dbReference type="Proteomes" id="UP001152797"/>
    </source>
</evidence>
<evidence type="ECO:0000313" key="2">
    <source>
        <dbReference type="EMBL" id="CAI3983873.1"/>
    </source>
</evidence>
<keyword evidence="4" id="KW-1185">Reference proteome</keyword>
<sequence>TNNRRHWETRSWVSFPSIVNMEGRGQSSPLVLDLLRRAARITQSLDEEGSGVLPVQCWRIVLHELGVTEESEAANVLMDFVEPCSQGHFPYKPLLDALQSVGRRDEPRGYSDGPPGPSPDSACGIGSPAPWQSPGKDRRSPKSPQVPGLALGKVDPEESEGPSKGYPAANPVPMVPYVSDGPNDEIPTPDAASPPLREEQLREHQASLQAAEPMEVVNEAFWQRRGPAIQRLYCQWDCNQLTNQTFQAQMQQVLGASVDIRHPESEFLRLINKHLSARTMKFASMMSGLRRDAHSTARRGGLSSGVSVWSAYEPSEAGSEATSAAGKPTNPMAQPHSRGGRRHFQLPSENHVLPGSGKMRGLVDVPEDDVPEDLNAEKPQDDLDIFGRKIGKPMPRRHDRVETASIASGASGISEADIQREAFSARNRSGHGNILAWDDGSRPLTPPKVREGRHVAVDQQGMPRLNMSSGIF</sequence>
<feature type="region of interest" description="Disordered" evidence="1">
    <location>
        <begin position="317"/>
        <end position="360"/>
    </location>
</feature>
<dbReference type="OrthoDB" id="427447at2759"/>
<feature type="region of interest" description="Disordered" evidence="1">
    <location>
        <begin position="103"/>
        <end position="203"/>
    </location>
</feature>
<feature type="non-terminal residue" evidence="2">
    <location>
        <position position="472"/>
    </location>
</feature>